<organism evidence="5 6">
    <name type="scientific">Alteromonas aquimaris</name>
    <dbReference type="NCBI Taxonomy" id="2998417"/>
    <lineage>
        <taxon>Bacteria</taxon>
        <taxon>Pseudomonadati</taxon>
        <taxon>Pseudomonadota</taxon>
        <taxon>Gammaproteobacteria</taxon>
        <taxon>Alteromonadales</taxon>
        <taxon>Alteromonadaceae</taxon>
        <taxon>Alteromonas/Salinimonas group</taxon>
        <taxon>Alteromonas</taxon>
    </lineage>
</organism>
<evidence type="ECO:0000313" key="6">
    <source>
        <dbReference type="Proteomes" id="UP001142810"/>
    </source>
</evidence>
<evidence type="ECO:0000256" key="1">
    <source>
        <dbReference type="ARBA" id="ARBA00008361"/>
    </source>
</evidence>
<accession>A0ABT3P5S1</accession>
<sequence length="268" mass="29353">MSILIKPESTDLAKRNARIARGFSLAAGSYDDYADVQENIANTALSLIKQTRYVHALDIGCGTGRHTSHLKGFSKQVTGIDLAAGMVAHAQQRYPEITFIEGMAEKLPVGSNSVDLVFSSMALQWCLSPLQVLKEIFKVMTANGCASLAIMVDGSFAELAHARKLAGQPRANNPLLPASMWCEAAQSAGFRTMRTSIKEYCVYFRHILPLLQSIKHVGAGTLVDGTSANQFKFSRRDLNRLNLAYQKETTADGSLPLTYRVCHLTLEK</sequence>
<keyword evidence="6" id="KW-1185">Reference proteome</keyword>
<dbReference type="InterPro" id="IPR029063">
    <property type="entry name" value="SAM-dependent_MTases_sf"/>
</dbReference>
<dbReference type="InterPro" id="IPR051052">
    <property type="entry name" value="Diverse_substrate_MTase"/>
</dbReference>
<keyword evidence="3" id="KW-0808">Transferase</keyword>
<proteinExistence type="inferred from homology"/>
<keyword evidence="2 5" id="KW-0489">Methyltransferase</keyword>
<dbReference type="GO" id="GO:0008168">
    <property type="term" value="F:methyltransferase activity"/>
    <property type="evidence" value="ECO:0007669"/>
    <property type="project" value="UniProtKB-KW"/>
</dbReference>
<name>A0ABT3P5S1_9ALTE</name>
<comment type="similarity">
    <text evidence="1">Belongs to the methyltransferase superfamily.</text>
</comment>
<dbReference type="PANTHER" id="PTHR44942">
    <property type="entry name" value="METHYLTRANSF_11 DOMAIN-CONTAINING PROTEIN"/>
    <property type="match status" value="1"/>
</dbReference>
<evidence type="ECO:0000313" key="5">
    <source>
        <dbReference type="EMBL" id="MCW8107880.1"/>
    </source>
</evidence>
<evidence type="ECO:0000256" key="2">
    <source>
        <dbReference type="ARBA" id="ARBA00022603"/>
    </source>
</evidence>
<dbReference type="Gene3D" id="3.40.50.150">
    <property type="entry name" value="Vaccinia Virus protein VP39"/>
    <property type="match status" value="1"/>
</dbReference>
<dbReference type="RefSeq" id="WP_265616569.1">
    <property type="nucleotide sequence ID" value="NZ_JAPFRD010000005.1"/>
</dbReference>
<dbReference type="SUPFAM" id="SSF53335">
    <property type="entry name" value="S-adenosyl-L-methionine-dependent methyltransferases"/>
    <property type="match status" value="1"/>
</dbReference>
<dbReference type="PANTHER" id="PTHR44942:SF4">
    <property type="entry name" value="METHYLTRANSFERASE TYPE 11 DOMAIN-CONTAINING PROTEIN"/>
    <property type="match status" value="1"/>
</dbReference>
<dbReference type="CDD" id="cd02440">
    <property type="entry name" value="AdoMet_MTases"/>
    <property type="match status" value="1"/>
</dbReference>
<reference evidence="5" key="1">
    <citation type="submission" date="2022-11" db="EMBL/GenBank/DDBJ databases">
        <title>Alteromonas sp. nov., isolated from sea water of the Qingdao.</title>
        <authorList>
            <person name="Wang Q."/>
        </authorList>
    </citation>
    <scope>NUCLEOTIDE SEQUENCE</scope>
    <source>
        <strain evidence="5">ASW11-7</strain>
    </source>
</reference>
<evidence type="ECO:0000259" key="4">
    <source>
        <dbReference type="Pfam" id="PF08241"/>
    </source>
</evidence>
<dbReference type="Pfam" id="PF08241">
    <property type="entry name" value="Methyltransf_11"/>
    <property type="match status" value="1"/>
</dbReference>
<protein>
    <submittedName>
        <fullName evidence="5">Methyltransferase domain-containing protein</fullName>
    </submittedName>
</protein>
<feature type="domain" description="Methyltransferase type 11" evidence="4">
    <location>
        <begin position="57"/>
        <end position="145"/>
    </location>
</feature>
<gene>
    <name evidence="5" type="ORF">OPS25_05130</name>
</gene>
<dbReference type="InterPro" id="IPR013216">
    <property type="entry name" value="Methyltransf_11"/>
</dbReference>
<dbReference type="EMBL" id="JAPFRD010000005">
    <property type="protein sequence ID" value="MCW8107880.1"/>
    <property type="molecule type" value="Genomic_DNA"/>
</dbReference>
<evidence type="ECO:0000256" key="3">
    <source>
        <dbReference type="ARBA" id="ARBA00022679"/>
    </source>
</evidence>
<comment type="caution">
    <text evidence="5">The sequence shown here is derived from an EMBL/GenBank/DDBJ whole genome shotgun (WGS) entry which is preliminary data.</text>
</comment>
<dbReference type="GO" id="GO:0032259">
    <property type="term" value="P:methylation"/>
    <property type="evidence" value="ECO:0007669"/>
    <property type="project" value="UniProtKB-KW"/>
</dbReference>
<dbReference type="Proteomes" id="UP001142810">
    <property type="component" value="Unassembled WGS sequence"/>
</dbReference>